<dbReference type="EMBL" id="JAWUZT010000010">
    <property type="protein sequence ID" value="MDW8515535.1"/>
    <property type="molecule type" value="Genomic_DNA"/>
</dbReference>
<dbReference type="CDD" id="cd01284">
    <property type="entry name" value="Riboflavin_deaminase-reductase"/>
    <property type="match status" value="1"/>
</dbReference>
<dbReference type="GO" id="GO:0009231">
    <property type="term" value="P:riboflavin biosynthetic process"/>
    <property type="evidence" value="ECO:0007669"/>
    <property type="project" value="UniProtKB-UniPathway"/>
</dbReference>
<feature type="binding site" evidence="17">
    <location>
        <position position="197"/>
    </location>
    <ligand>
        <name>NADP(+)</name>
        <dbReference type="ChEBI" id="CHEBI:58349"/>
    </ligand>
</feature>
<gene>
    <name evidence="20" type="primary">ribD</name>
    <name evidence="20" type="ORF">JF537_17060</name>
    <name evidence="21" type="ORF">RIB56_05255</name>
</gene>
<feature type="binding site" evidence="17">
    <location>
        <position position="171"/>
    </location>
    <ligand>
        <name>NADP(+)</name>
        <dbReference type="ChEBI" id="CHEBI:58349"/>
    </ligand>
</feature>
<evidence type="ECO:0000256" key="6">
    <source>
        <dbReference type="ARBA" id="ARBA00022619"/>
    </source>
</evidence>
<name>A0A1N7BDW1_9BACI</name>
<evidence type="ECO:0000259" key="19">
    <source>
        <dbReference type="PROSITE" id="PS51747"/>
    </source>
</evidence>
<evidence type="ECO:0000256" key="17">
    <source>
        <dbReference type="PIRSR" id="PIRSR006769-2"/>
    </source>
</evidence>
<evidence type="ECO:0000256" key="11">
    <source>
        <dbReference type="ARBA" id="ARBA00023002"/>
    </source>
</evidence>
<reference evidence="23" key="2">
    <citation type="submission" date="2023-07" db="EMBL/GenBank/DDBJ databases">
        <title>Draft genomic sequences of Priestia flexa CCM isolated from the soil of an abandoned mine contaminated by free cyanide in the high Andean zone of Tacna, Peru.</title>
        <authorList>
            <person name="Caceda Quiroz C.J."/>
            <person name="Maraza Chooque G.J."/>
            <person name="Fora Quispe G.L."/>
            <person name="Carpio Mamani M."/>
        </authorList>
    </citation>
    <scope>NUCLEOTIDE SEQUENCE [LARGE SCALE GENOMIC DNA]</scope>
    <source>
        <strain evidence="23">CCM</strain>
    </source>
</reference>
<keyword evidence="23" id="KW-1185">Reference proteome</keyword>
<dbReference type="Gene3D" id="3.40.140.10">
    <property type="entry name" value="Cytidine Deaminase, domain 2"/>
    <property type="match status" value="1"/>
</dbReference>
<keyword evidence="12" id="KW-0511">Multifunctional enzyme</keyword>
<keyword evidence="6 15" id="KW-0686">Riboflavin biosynthesis</keyword>
<comment type="catalytic activity">
    <reaction evidence="13 15">
        <text>5-amino-6-(5-phospho-D-ribitylamino)uracil + NADP(+) = 5-amino-6-(5-phospho-D-ribosylamino)uracil + NADPH + H(+)</text>
        <dbReference type="Rhea" id="RHEA:17845"/>
        <dbReference type="ChEBI" id="CHEBI:15378"/>
        <dbReference type="ChEBI" id="CHEBI:57783"/>
        <dbReference type="ChEBI" id="CHEBI:58349"/>
        <dbReference type="ChEBI" id="CHEBI:58421"/>
        <dbReference type="ChEBI" id="CHEBI:58453"/>
        <dbReference type="EC" id="1.1.1.193"/>
    </reaction>
</comment>
<keyword evidence="11 15" id="KW-0560">Oxidoreductase</keyword>
<dbReference type="GO" id="GO:0008270">
    <property type="term" value="F:zinc ion binding"/>
    <property type="evidence" value="ECO:0007669"/>
    <property type="project" value="InterPro"/>
</dbReference>
<dbReference type="PROSITE" id="PS51747">
    <property type="entry name" value="CYT_DCMP_DEAMINASES_2"/>
    <property type="match status" value="1"/>
</dbReference>
<proteinExistence type="inferred from homology"/>
<accession>A0A1N7BDW1</accession>
<dbReference type="PIRSF" id="PIRSF006769">
    <property type="entry name" value="RibD"/>
    <property type="match status" value="1"/>
</dbReference>
<dbReference type="InterPro" id="IPR016193">
    <property type="entry name" value="Cytidine_deaminase-like"/>
</dbReference>
<dbReference type="EC" id="1.1.1.193" evidence="15"/>
<dbReference type="Pfam" id="PF01872">
    <property type="entry name" value="RibD_C"/>
    <property type="match status" value="1"/>
</dbReference>
<evidence type="ECO:0000313" key="23">
    <source>
        <dbReference type="Proteomes" id="UP001284771"/>
    </source>
</evidence>
<evidence type="ECO:0000256" key="4">
    <source>
        <dbReference type="ARBA" id="ARBA00005259"/>
    </source>
</evidence>
<feature type="binding site" evidence="17">
    <location>
        <position position="222"/>
    </location>
    <ligand>
        <name>NADP(+)</name>
        <dbReference type="ChEBI" id="CHEBI:58349"/>
    </ligand>
</feature>
<feature type="binding site" evidence="17">
    <location>
        <position position="155"/>
    </location>
    <ligand>
        <name>NADP(+)</name>
        <dbReference type="ChEBI" id="CHEBI:58349"/>
    </ligand>
</feature>
<evidence type="ECO:0000313" key="20">
    <source>
        <dbReference type="EMBL" id="MBN8253284.1"/>
    </source>
</evidence>
<sequence length="363" mass="39408">MISHEFYMNIAIQNAKATKGQTDPNPLVGCVIVNDNRIVGIGTHLKAGGPHAEIHALNMAGELAKGSTAYVTLEPCSHHGRTGPCAEALVRAEVSKVVIATLDPNPLVAGRGVSILKNAGIEVEVGICEEASRQMNEVFNHFITVKKPFVILKSAITLDGKIATASSHSKWITSEDARKDVHQLRHETGAILVGVQTVIEDNPSLTTRLEGGRNPIRIVLDSKLRTPLDAKVVTDKQAPTWIFTTSNYDDRKRKSLEEQGVKVFVTSGEKHVNLSQMLEIVGEHSVSSLLIEGGGQVNASFIEQQLINKLELYVAPKIAGGEDAPTFVEGKGAEKMSDALEFEHVTVTQLGRDYKFSAYPIYE</sequence>
<dbReference type="EC" id="3.5.4.26" evidence="15"/>
<feature type="domain" description="CMP/dCMP-type deaminase" evidence="19">
    <location>
        <begin position="2"/>
        <end position="124"/>
    </location>
</feature>
<feature type="binding site" evidence="17">
    <location>
        <position position="205"/>
    </location>
    <ligand>
        <name>substrate</name>
    </ligand>
</feature>
<dbReference type="Pfam" id="PF00383">
    <property type="entry name" value="dCMP_cyt_deam_1"/>
    <property type="match status" value="1"/>
</dbReference>
<evidence type="ECO:0000256" key="3">
    <source>
        <dbReference type="ARBA" id="ARBA00004910"/>
    </source>
</evidence>
<dbReference type="InterPro" id="IPR002125">
    <property type="entry name" value="CMP_dCMP_dom"/>
</dbReference>
<comment type="caution">
    <text evidence="20">The sequence shown here is derived from an EMBL/GenBank/DDBJ whole genome shotgun (WGS) entry which is preliminary data.</text>
</comment>
<dbReference type="InterPro" id="IPR016192">
    <property type="entry name" value="APOBEC/CMP_deaminase_Zn-bd"/>
</dbReference>
<organism evidence="20 22">
    <name type="scientific">Priestia flexa</name>
    <dbReference type="NCBI Taxonomy" id="86664"/>
    <lineage>
        <taxon>Bacteria</taxon>
        <taxon>Bacillati</taxon>
        <taxon>Bacillota</taxon>
        <taxon>Bacilli</taxon>
        <taxon>Bacillales</taxon>
        <taxon>Bacillaceae</taxon>
        <taxon>Priestia</taxon>
    </lineage>
</organism>
<comment type="catalytic activity">
    <reaction evidence="14 15">
        <text>2,5-diamino-6-hydroxy-4-(5-phosphoribosylamino)-pyrimidine + H2O + H(+) = 5-amino-6-(5-phospho-D-ribosylamino)uracil + NH4(+)</text>
        <dbReference type="Rhea" id="RHEA:21868"/>
        <dbReference type="ChEBI" id="CHEBI:15377"/>
        <dbReference type="ChEBI" id="CHEBI:15378"/>
        <dbReference type="ChEBI" id="CHEBI:28938"/>
        <dbReference type="ChEBI" id="CHEBI:58453"/>
        <dbReference type="ChEBI" id="CHEBI:58614"/>
        <dbReference type="EC" id="3.5.4.26"/>
    </reaction>
</comment>
<evidence type="ECO:0000256" key="7">
    <source>
        <dbReference type="ARBA" id="ARBA00022723"/>
    </source>
</evidence>
<dbReference type="Proteomes" id="UP001284771">
    <property type="component" value="Unassembled WGS sequence"/>
</dbReference>
<comment type="pathway">
    <text evidence="2 15">Cofactor biosynthesis; riboflavin biosynthesis; 5-amino-6-(D-ribitylamino)uracil from GTP: step 2/4.</text>
</comment>
<protein>
    <recommendedName>
        <fullName evidence="15">Riboflavin biosynthesis protein RibD</fullName>
    </recommendedName>
    <domain>
        <recommendedName>
            <fullName evidence="15">Diaminohydroxyphosphoribosylaminopyrimidine deaminase</fullName>
            <shortName evidence="15">DRAP deaminase</shortName>
            <ecNumber evidence="15">3.5.4.26</ecNumber>
        </recommendedName>
        <alternativeName>
            <fullName evidence="15">Riboflavin-specific deaminase</fullName>
        </alternativeName>
    </domain>
    <domain>
        <recommendedName>
            <fullName evidence="15">5-amino-6-(5-phosphoribosylamino)uracil reductase</fullName>
            <ecNumber evidence="15">1.1.1.193</ecNumber>
        </recommendedName>
        <alternativeName>
            <fullName evidence="15">HTP reductase</fullName>
        </alternativeName>
    </domain>
</protein>
<evidence type="ECO:0000256" key="10">
    <source>
        <dbReference type="ARBA" id="ARBA00022857"/>
    </source>
</evidence>
<comment type="similarity">
    <text evidence="4 15">In the N-terminal section; belongs to the cytidine and deoxycytidylate deaminase family.</text>
</comment>
<evidence type="ECO:0000256" key="13">
    <source>
        <dbReference type="ARBA" id="ARBA00049861"/>
    </source>
</evidence>
<evidence type="ECO:0000313" key="22">
    <source>
        <dbReference type="Proteomes" id="UP000664578"/>
    </source>
</evidence>
<comment type="cofactor">
    <cofactor evidence="15 18">
        <name>Zn(2+)</name>
        <dbReference type="ChEBI" id="CHEBI:29105"/>
    </cofactor>
    <text evidence="15 18">Binds 1 zinc ion.</text>
</comment>
<feature type="binding site" evidence="17">
    <location>
        <position position="208"/>
    </location>
    <ligand>
        <name>substrate</name>
    </ligand>
</feature>
<dbReference type="GO" id="GO:0050661">
    <property type="term" value="F:NADP binding"/>
    <property type="evidence" value="ECO:0007669"/>
    <property type="project" value="InterPro"/>
</dbReference>
<keyword evidence="10 15" id="KW-0521">NADP</keyword>
<dbReference type="GO" id="GO:0008835">
    <property type="term" value="F:diaminohydroxyphosphoribosylaminopyrimidine deaminase activity"/>
    <property type="evidence" value="ECO:0007669"/>
    <property type="project" value="UniProtKB-EC"/>
</dbReference>
<dbReference type="GO" id="GO:0008703">
    <property type="term" value="F:5-amino-6-(5-phosphoribosylamino)uracil reductase activity"/>
    <property type="evidence" value="ECO:0007669"/>
    <property type="project" value="UniProtKB-EC"/>
</dbReference>
<feature type="binding site" evidence="18">
    <location>
        <position position="85"/>
    </location>
    <ligand>
        <name>Zn(2+)</name>
        <dbReference type="ChEBI" id="CHEBI:29105"/>
        <note>catalytic</note>
    </ligand>
</feature>
<dbReference type="PROSITE" id="PS00903">
    <property type="entry name" value="CYT_DCMP_DEAMINASES_1"/>
    <property type="match status" value="1"/>
</dbReference>
<reference evidence="20" key="1">
    <citation type="submission" date="2020-12" db="EMBL/GenBank/DDBJ databases">
        <title>PHA producing bacteria isolated from mangrove.</title>
        <authorList>
            <person name="Zheng W."/>
            <person name="Yu S."/>
            <person name="Huang Y."/>
        </authorList>
    </citation>
    <scope>NUCLEOTIDE SEQUENCE</scope>
    <source>
        <strain evidence="20">GN22-4</strain>
    </source>
</reference>
<dbReference type="PANTHER" id="PTHR38011">
    <property type="entry name" value="DIHYDROFOLATE REDUCTASE FAMILY PROTEIN (AFU_ORTHOLOGUE AFUA_8G06820)"/>
    <property type="match status" value="1"/>
</dbReference>
<evidence type="ECO:0000256" key="12">
    <source>
        <dbReference type="ARBA" id="ARBA00023268"/>
    </source>
</evidence>
<feature type="binding site" evidence="17">
    <location>
        <position position="292"/>
    </location>
    <ligand>
        <name>substrate</name>
    </ligand>
</feature>
<keyword evidence="7 15" id="KW-0479">Metal-binding</keyword>
<dbReference type="InterPro" id="IPR024072">
    <property type="entry name" value="DHFR-like_dom_sf"/>
</dbReference>
<evidence type="ECO:0000256" key="9">
    <source>
        <dbReference type="ARBA" id="ARBA00022833"/>
    </source>
</evidence>
<feature type="binding site" evidence="18">
    <location>
        <position position="76"/>
    </location>
    <ligand>
        <name>Zn(2+)</name>
        <dbReference type="ChEBI" id="CHEBI:29105"/>
        <note>catalytic</note>
    </ligand>
</feature>
<dbReference type="Gene3D" id="3.40.430.10">
    <property type="entry name" value="Dihydrofolate Reductase, subunit A"/>
    <property type="match status" value="1"/>
</dbReference>
<dbReference type="Proteomes" id="UP000664578">
    <property type="component" value="Unassembled WGS sequence"/>
</dbReference>
<dbReference type="SUPFAM" id="SSF53597">
    <property type="entry name" value="Dihydrofolate reductase-like"/>
    <property type="match status" value="1"/>
</dbReference>
<feature type="active site" description="Proton donor" evidence="16">
    <location>
        <position position="53"/>
    </location>
</feature>
<dbReference type="InterPro" id="IPR004794">
    <property type="entry name" value="Eubact_RibD"/>
</dbReference>
<evidence type="ECO:0000256" key="16">
    <source>
        <dbReference type="PIRSR" id="PIRSR006769-1"/>
    </source>
</evidence>
<evidence type="ECO:0000256" key="8">
    <source>
        <dbReference type="ARBA" id="ARBA00022801"/>
    </source>
</evidence>
<evidence type="ECO:0000313" key="21">
    <source>
        <dbReference type="EMBL" id="MDW8515535.1"/>
    </source>
</evidence>
<dbReference type="InterPro" id="IPR050765">
    <property type="entry name" value="Riboflavin_Biosynth_HTPR"/>
</dbReference>
<evidence type="ECO:0000256" key="2">
    <source>
        <dbReference type="ARBA" id="ARBA00004882"/>
    </source>
</evidence>
<evidence type="ECO:0000256" key="15">
    <source>
        <dbReference type="PIRNR" id="PIRNR006769"/>
    </source>
</evidence>
<reference evidence="21" key="3">
    <citation type="submission" date="2024-05" db="EMBL/GenBank/DDBJ databases">
        <title>Draft genomic sequences of Priestia flexa CCM isolated from the soil of an abandoned mine contaminated by free cyanide in the high Andean zone of Tacna, Peru.</title>
        <authorList>
            <person name="Caceda Quiroz C.J."/>
            <person name="Maraza Chooque G.J."/>
            <person name="Fora Quispe G.L."/>
            <person name="Carpio Mamani M."/>
        </authorList>
    </citation>
    <scope>NUCLEOTIDE SEQUENCE</scope>
    <source>
        <strain evidence="21">CCM</strain>
    </source>
</reference>
<keyword evidence="8 15" id="KW-0378">Hydrolase</keyword>
<keyword evidence="9 15" id="KW-0862">Zinc</keyword>
<feature type="binding site" evidence="17">
    <location>
        <position position="169"/>
    </location>
    <ligand>
        <name>NADP(+)</name>
        <dbReference type="ChEBI" id="CHEBI:58349"/>
    </ligand>
</feature>
<dbReference type="UniPathway" id="UPA00275">
    <property type="reaction ID" value="UER00401"/>
</dbReference>
<evidence type="ECO:0000256" key="1">
    <source>
        <dbReference type="ARBA" id="ARBA00002151"/>
    </source>
</evidence>
<dbReference type="NCBIfam" id="TIGR00326">
    <property type="entry name" value="eubact_ribD"/>
    <property type="match status" value="1"/>
</dbReference>
<dbReference type="NCBIfam" id="TIGR00227">
    <property type="entry name" value="ribD_Cterm"/>
    <property type="match status" value="1"/>
</dbReference>
<comment type="pathway">
    <text evidence="3 15">Cofactor biosynthesis; riboflavin biosynthesis; 5-amino-6-(D-ribitylamino)uracil from GTP: step 3/4.</text>
</comment>
<dbReference type="RefSeq" id="WP_025907675.1">
    <property type="nucleotide sequence ID" value="NZ_CP016790.1"/>
</dbReference>
<feature type="binding site" evidence="17">
    <location>
        <begin position="294"/>
        <end position="300"/>
    </location>
    <ligand>
        <name>NADP(+)</name>
        <dbReference type="ChEBI" id="CHEBI:58349"/>
    </ligand>
</feature>
<dbReference type="InterPro" id="IPR011549">
    <property type="entry name" value="RibD_C"/>
</dbReference>
<evidence type="ECO:0000256" key="5">
    <source>
        <dbReference type="ARBA" id="ARBA00007417"/>
    </source>
</evidence>
<comment type="function">
    <text evidence="1 15">Converts 2,5-diamino-6-(ribosylamino)-4(3h)-pyrimidinone 5'-phosphate into 5-amino-6-(ribosylamino)-2,4(1h,3h)-pyrimidinedione 5'-phosphate.</text>
</comment>
<dbReference type="EMBL" id="JAEMWV010000009">
    <property type="protein sequence ID" value="MBN8253284.1"/>
    <property type="molecule type" value="Genomic_DNA"/>
</dbReference>
<evidence type="ECO:0000256" key="18">
    <source>
        <dbReference type="PIRSR" id="PIRSR006769-3"/>
    </source>
</evidence>
<dbReference type="SUPFAM" id="SSF53927">
    <property type="entry name" value="Cytidine deaminase-like"/>
    <property type="match status" value="1"/>
</dbReference>
<feature type="binding site" evidence="18">
    <location>
        <position position="51"/>
    </location>
    <ligand>
        <name>Zn(2+)</name>
        <dbReference type="ChEBI" id="CHEBI:29105"/>
        <note>catalytic</note>
    </ligand>
</feature>
<dbReference type="KEGG" id="bfx:BC359_13355"/>
<feature type="binding site" evidence="17">
    <location>
        <position position="185"/>
    </location>
    <ligand>
        <name>substrate</name>
    </ligand>
</feature>
<dbReference type="AlphaFoldDB" id="A0A1N7BDW1"/>
<comment type="similarity">
    <text evidence="5 15">In the C-terminal section; belongs to the HTP reductase family.</text>
</comment>
<dbReference type="GeneID" id="93681948"/>
<feature type="binding site" evidence="17">
    <location>
        <position position="201"/>
    </location>
    <ligand>
        <name>NADP(+)</name>
        <dbReference type="ChEBI" id="CHEBI:58349"/>
    </ligand>
</feature>
<dbReference type="PANTHER" id="PTHR38011:SF7">
    <property type="entry name" value="2,5-DIAMINO-6-RIBOSYLAMINO-4(3H)-PYRIMIDINONE 5'-PHOSPHATE REDUCTASE"/>
    <property type="match status" value="1"/>
</dbReference>
<evidence type="ECO:0000256" key="14">
    <source>
        <dbReference type="ARBA" id="ARBA00049886"/>
    </source>
</evidence>
<dbReference type="InterPro" id="IPR002734">
    <property type="entry name" value="RibDG_C"/>
</dbReference>
<dbReference type="FunFam" id="3.40.140.10:FF:000025">
    <property type="entry name" value="Riboflavin biosynthesis protein RibD"/>
    <property type="match status" value="1"/>
</dbReference>